<keyword evidence="2" id="KW-1003">Cell membrane</keyword>
<evidence type="ECO:0000259" key="10">
    <source>
        <dbReference type="PROSITE" id="PS51779"/>
    </source>
</evidence>
<evidence type="ECO:0000256" key="5">
    <source>
        <dbReference type="ARBA" id="ARBA00022692"/>
    </source>
</evidence>
<name>A0A1G2H5D7_9BACT</name>
<dbReference type="GO" id="GO:0016020">
    <property type="term" value="C:membrane"/>
    <property type="evidence" value="ECO:0007669"/>
    <property type="project" value="UniProtKB-SubCell"/>
</dbReference>
<comment type="caution">
    <text evidence="11">The sequence shown here is derived from an EMBL/GenBank/DDBJ whole genome shotgun (WGS) entry which is preliminary data.</text>
</comment>
<feature type="domain" description="POTRA" evidence="10">
    <location>
        <begin position="64"/>
        <end position="142"/>
    </location>
</feature>
<dbReference type="InterPro" id="IPR045335">
    <property type="entry name" value="FtsQ_C_sf"/>
</dbReference>
<evidence type="ECO:0000313" key="12">
    <source>
        <dbReference type="Proteomes" id="UP000177932"/>
    </source>
</evidence>
<evidence type="ECO:0000256" key="3">
    <source>
        <dbReference type="ARBA" id="ARBA00022519"/>
    </source>
</evidence>
<organism evidence="11 12">
    <name type="scientific">Candidatus Spechtbacteria bacterium RIFCSPHIGHO2_01_FULL_43_30</name>
    <dbReference type="NCBI Taxonomy" id="1802158"/>
    <lineage>
        <taxon>Bacteria</taxon>
        <taxon>Candidatus Spechtiibacteriota</taxon>
    </lineage>
</organism>
<evidence type="ECO:0000313" key="11">
    <source>
        <dbReference type="EMBL" id="OGZ57421.1"/>
    </source>
</evidence>
<gene>
    <name evidence="11" type="ORF">A2827_00965</name>
</gene>
<dbReference type="Gene3D" id="3.10.20.310">
    <property type="entry name" value="membrane protein fhac"/>
    <property type="match status" value="1"/>
</dbReference>
<dbReference type="PROSITE" id="PS51779">
    <property type="entry name" value="POTRA"/>
    <property type="match status" value="1"/>
</dbReference>
<proteinExistence type="predicted"/>
<reference evidence="11 12" key="1">
    <citation type="journal article" date="2016" name="Nat. Commun.">
        <title>Thousands of microbial genomes shed light on interconnected biogeochemical processes in an aquifer system.</title>
        <authorList>
            <person name="Anantharaman K."/>
            <person name="Brown C.T."/>
            <person name="Hug L.A."/>
            <person name="Sharon I."/>
            <person name="Castelle C.J."/>
            <person name="Probst A.J."/>
            <person name="Thomas B.C."/>
            <person name="Singh A."/>
            <person name="Wilkins M.J."/>
            <person name="Karaoz U."/>
            <person name="Brodie E.L."/>
            <person name="Williams K.H."/>
            <person name="Hubbard S.S."/>
            <person name="Banfield J.F."/>
        </authorList>
    </citation>
    <scope>NUCLEOTIDE SEQUENCE [LARGE SCALE GENOMIC DNA]</scope>
</reference>
<dbReference type="AlphaFoldDB" id="A0A1G2H5D7"/>
<dbReference type="Pfam" id="PF03799">
    <property type="entry name" value="FtsQ_DivIB_C"/>
    <property type="match status" value="1"/>
</dbReference>
<dbReference type="GO" id="GO:0090529">
    <property type="term" value="P:cell septum assembly"/>
    <property type="evidence" value="ECO:0007669"/>
    <property type="project" value="InterPro"/>
</dbReference>
<dbReference type="Pfam" id="PF08478">
    <property type="entry name" value="POTRA_1"/>
    <property type="match status" value="1"/>
</dbReference>
<dbReference type="Proteomes" id="UP000177932">
    <property type="component" value="Unassembled WGS sequence"/>
</dbReference>
<dbReference type="InterPro" id="IPR026579">
    <property type="entry name" value="FtsQ"/>
</dbReference>
<comment type="subcellular location">
    <subcellularLocation>
        <location evidence="1">Membrane</location>
    </subcellularLocation>
</comment>
<keyword evidence="4" id="KW-0132">Cell division</keyword>
<dbReference type="Gene3D" id="3.40.50.11690">
    <property type="entry name" value="Cell division protein FtsQ/DivIB"/>
    <property type="match status" value="1"/>
</dbReference>
<dbReference type="EMBL" id="MHOD01000031">
    <property type="protein sequence ID" value="OGZ57421.1"/>
    <property type="molecule type" value="Genomic_DNA"/>
</dbReference>
<dbReference type="InterPro" id="IPR005548">
    <property type="entry name" value="Cell_div_FtsQ/DivIB_C"/>
</dbReference>
<sequence>MLRLKYQRNSKVIWGGSKYRARNKGANSRKFRIGRRWLLAAVALVFFMVSLSLLGAYLLLSSKFELKNINVRGVQNIKSEDVSSEINKILSQKKLKFVSAANYFVFQTDVISSNLRKAFPRIGQVKIEKVIPNKLVIEIKERVAAGIWCDGLREESGYPGIFSVAGCFYIDNSGIIFDTAPKSTGSIVFSIIDFREVLFEIGDAPFEPDYISKFANVNKIVSQNFPFGIKEFSLSESGEFEILTTEGWTILLGEKIDERYQLSNLKYILEDEIASRRKNLEYVDLRLGNKVYYKMRD</sequence>
<dbReference type="InterPro" id="IPR013685">
    <property type="entry name" value="POTRA_FtsQ_type"/>
</dbReference>
<keyword evidence="5 9" id="KW-0812">Transmembrane</keyword>
<keyword evidence="7 9" id="KW-0472">Membrane</keyword>
<evidence type="ECO:0000256" key="9">
    <source>
        <dbReference type="SAM" id="Phobius"/>
    </source>
</evidence>
<keyword evidence="8" id="KW-0131">Cell cycle</keyword>
<evidence type="ECO:0000256" key="7">
    <source>
        <dbReference type="ARBA" id="ARBA00023136"/>
    </source>
</evidence>
<dbReference type="STRING" id="1802158.A2827_00965"/>
<keyword evidence="3" id="KW-0997">Cell inner membrane</keyword>
<accession>A0A1G2H5D7</accession>
<feature type="transmembrane region" description="Helical" evidence="9">
    <location>
        <begin position="37"/>
        <end position="60"/>
    </location>
</feature>
<dbReference type="PANTHER" id="PTHR35851">
    <property type="entry name" value="CELL DIVISION PROTEIN FTSQ"/>
    <property type="match status" value="1"/>
</dbReference>
<evidence type="ECO:0000256" key="6">
    <source>
        <dbReference type="ARBA" id="ARBA00022989"/>
    </source>
</evidence>
<evidence type="ECO:0000256" key="4">
    <source>
        <dbReference type="ARBA" id="ARBA00022618"/>
    </source>
</evidence>
<dbReference type="PANTHER" id="PTHR35851:SF1">
    <property type="entry name" value="CELL DIVISION PROTEIN FTSQ"/>
    <property type="match status" value="1"/>
</dbReference>
<protein>
    <recommendedName>
        <fullName evidence="10">POTRA domain-containing protein</fullName>
    </recommendedName>
</protein>
<dbReference type="InterPro" id="IPR034746">
    <property type="entry name" value="POTRA"/>
</dbReference>
<evidence type="ECO:0000256" key="2">
    <source>
        <dbReference type="ARBA" id="ARBA00022475"/>
    </source>
</evidence>
<evidence type="ECO:0000256" key="8">
    <source>
        <dbReference type="ARBA" id="ARBA00023306"/>
    </source>
</evidence>
<evidence type="ECO:0000256" key="1">
    <source>
        <dbReference type="ARBA" id="ARBA00004370"/>
    </source>
</evidence>
<keyword evidence="6 9" id="KW-1133">Transmembrane helix</keyword>